<evidence type="ECO:0000313" key="3">
    <source>
        <dbReference type="EMBL" id="VUC30683.1"/>
    </source>
</evidence>
<proteinExistence type="predicted"/>
<evidence type="ECO:0000259" key="2">
    <source>
        <dbReference type="Pfam" id="PF26616"/>
    </source>
</evidence>
<evidence type="ECO:0000256" key="1">
    <source>
        <dbReference type="SAM" id="Phobius"/>
    </source>
</evidence>
<organism evidence="3 4">
    <name type="scientific">Bionectria ochroleuca</name>
    <name type="common">Gliocladium roseum</name>
    <dbReference type="NCBI Taxonomy" id="29856"/>
    <lineage>
        <taxon>Eukaryota</taxon>
        <taxon>Fungi</taxon>
        <taxon>Dikarya</taxon>
        <taxon>Ascomycota</taxon>
        <taxon>Pezizomycotina</taxon>
        <taxon>Sordariomycetes</taxon>
        <taxon>Hypocreomycetidae</taxon>
        <taxon>Hypocreales</taxon>
        <taxon>Bionectriaceae</taxon>
        <taxon>Clonostachys</taxon>
    </lineage>
</organism>
<dbReference type="Pfam" id="PF26616">
    <property type="entry name" value="CorA-like"/>
    <property type="match status" value="1"/>
</dbReference>
<keyword evidence="1" id="KW-0812">Transmembrane</keyword>
<feature type="domain" description="CorA-like transporter" evidence="2">
    <location>
        <begin position="31"/>
        <end position="146"/>
    </location>
</feature>
<protein>
    <recommendedName>
        <fullName evidence="2">CorA-like transporter domain-containing protein</fullName>
    </recommendedName>
</protein>
<keyword evidence="4" id="KW-1185">Reference proteome</keyword>
<comment type="caution">
    <text evidence="3">The sequence shown here is derived from an EMBL/GenBank/DDBJ whole genome shotgun (WGS) entry which is preliminary data.</text>
</comment>
<evidence type="ECO:0000313" key="4">
    <source>
        <dbReference type="Proteomes" id="UP000766486"/>
    </source>
</evidence>
<sequence>MLSSFEEPEKNIVNIYQPQCSQEYHVKPTGDDFLRTPELGRSGWELRNLYKLSGIEKSGADFVNRQLAVHHCFDLSSGRSIFLTLKANHRKILDQITEINKNAVPNSLASSFVTSLETQLVSFHWSVEGWKALLNKLEHGIHEISMRIRNIPMSSDDEKNGLLLLRSQTFRESQGLGISPGAQTQSPERQSSFNLIKTTLTGNIKNGGPVLSPSSDEKVAEKLEKLVQSTMERTIEKVRKLQDFPFDDLQTLNSISKKLKEAKFIMGSNAGVLQQTRQFYERLFEDPGFPAEIKSTCTKDLECFITRVEQLEKRLWTGCSRIDALIEVAADAQVLLKSAETNNLFAMDSLSASVRMEASTQRMEEMTRSMNKIAESTEKDTGSMHFMTFFALIFLPGTFLGVRLLLSFVRESSSSAFLTNNTQSFFSTPIFGDSKEGSPQSWIFHKDLFVVFIVICLIMMIITLGLWGLYLRAQKMRRKQLYGVSSLV</sequence>
<gene>
    <name evidence="3" type="ORF">CLO192961_LOCUS291819</name>
</gene>
<feature type="transmembrane region" description="Helical" evidence="1">
    <location>
        <begin position="448"/>
        <end position="471"/>
    </location>
</feature>
<dbReference type="InterPro" id="IPR058257">
    <property type="entry name" value="CorA-like_dom"/>
</dbReference>
<accession>A0ABY6UKY5</accession>
<keyword evidence="1" id="KW-0472">Membrane</keyword>
<dbReference type="Proteomes" id="UP000766486">
    <property type="component" value="Unassembled WGS sequence"/>
</dbReference>
<name>A0ABY6UKY5_BIOOC</name>
<reference evidence="3 4" key="1">
    <citation type="submission" date="2019-06" db="EMBL/GenBank/DDBJ databases">
        <authorList>
            <person name="Broberg M."/>
        </authorList>
    </citation>
    <scope>NUCLEOTIDE SEQUENCE [LARGE SCALE GENOMIC DNA]</scope>
</reference>
<dbReference type="EMBL" id="CABFNS010000823">
    <property type="protein sequence ID" value="VUC30683.1"/>
    <property type="molecule type" value="Genomic_DNA"/>
</dbReference>
<keyword evidence="1" id="KW-1133">Transmembrane helix</keyword>